<evidence type="ECO:0000256" key="1">
    <source>
        <dbReference type="SAM" id="MobiDB-lite"/>
    </source>
</evidence>
<dbReference type="PROSITE" id="PS51354">
    <property type="entry name" value="GLUTAREDOXIN_2"/>
    <property type="match status" value="1"/>
</dbReference>
<dbReference type="EMBL" id="JAUOTP010000002">
    <property type="protein sequence ID" value="MDO6413550.1"/>
    <property type="molecule type" value="Genomic_DNA"/>
</dbReference>
<feature type="region of interest" description="Disordered" evidence="1">
    <location>
        <begin position="196"/>
        <end position="218"/>
    </location>
</feature>
<dbReference type="InterPro" id="IPR040079">
    <property type="entry name" value="Glutathione_S-Trfase"/>
</dbReference>
<dbReference type="InterPro" id="IPR036249">
    <property type="entry name" value="Thioredoxin-like_sf"/>
</dbReference>
<dbReference type="SUPFAM" id="SSF52833">
    <property type="entry name" value="Thioredoxin-like"/>
    <property type="match status" value="1"/>
</dbReference>
<dbReference type="Pfam" id="PF13417">
    <property type="entry name" value="GST_N_3"/>
    <property type="match status" value="1"/>
</dbReference>
<dbReference type="RefSeq" id="WP_303540100.1">
    <property type="nucleotide sequence ID" value="NZ_JAUOTP010000002.1"/>
</dbReference>
<dbReference type="InterPro" id="IPR050983">
    <property type="entry name" value="GST_Omega/HSP26"/>
</dbReference>
<dbReference type="SUPFAM" id="SSF47616">
    <property type="entry name" value="GST C-terminal domain-like"/>
    <property type="match status" value="1"/>
</dbReference>
<comment type="caution">
    <text evidence="3">The sequence shown here is derived from an EMBL/GenBank/DDBJ whole genome shotgun (WGS) entry which is preliminary data.</text>
</comment>
<accession>A0ABT8Y784</accession>
<dbReference type="CDD" id="cd03196">
    <property type="entry name" value="GST_C_5"/>
    <property type="match status" value="1"/>
</dbReference>
<name>A0ABT8Y784_9SPHN</name>
<keyword evidence="4" id="KW-1185">Reference proteome</keyword>
<evidence type="ECO:0000313" key="4">
    <source>
        <dbReference type="Proteomes" id="UP001169764"/>
    </source>
</evidence>
<dbReference type="Pfam" id="PF13410">
    <property type="entry name" value="GST_C_2"/>
    <property type="match status" value="1"/>
</dbReference>
<feature type="compositionally biased region" description="Polar residues" evidence="1">
    <location>
        <begin position="209"/>
        <end position="218"/>
    </location>
</feature>
<evidence type="ECO:0000259" key="2">
    <source>
        <dbReference type="PROSITE" id="PS50404"/>
    </source>
</evidence>
<dbReference type="Gene3D" id="3.40.30.10">
    <property type="entry name" value="Glutaredoxin"/>
    <property type="match status" value="1"/>
</dbReference>
<dbReference type="CDD" id="cd03060">
    <property type="entry name" value="GST_N_Omega_like"/>
    <property type="match status" value="1"/>
</dbReference>
<dbReference type="InterPro" id="IPR036282">
    <property type="entry name" value="Glutathione-S-Trfase_C_sf"/>
</dbReference>
<dbReference type="PANTHER" id="PTHR43968:SF6">
    <property type="entry name" value="GLUTATHIONE S-TRANSFERASE OMEGA"/>
    <property type="match status" value="1"/>
</dbReference>
<dbReference type="PANTHER" id="PTHR43968">
    <property type="match status" value="1"/>
</dbReference>
<dbReference type="Proteomes" id="UP001169764">
    <property type="component" value="Unassembled WGS sequence"/>
</dbReference>
<organism evidence="3 4">
    <name type="scientific">Sphingomonas natans</name>
    <dbReference type="NCBI Taxonomy" id="3063330"/>
    <lineage>
        <taxon>Bacteria</taxon>
        <taxon>Pseudomonadati</taxon>
        <taxon>Pseudomonadota</taxon>
        <taxon>Alphaproteobacteria</taxon>
        <taxon>Sphingomonadales</taxon>
        <taxon>Sphingomonadaceae</taxon>
        <taxon>Sphingomonas</taxon>
    </lineage>
</organism>
<dbReference type="InterPro" id="IPR004045">
    <property type="entry name" value="Glutathione_S-Trfase_N"/>
</dbReference>
<gene>
    <name evidence="3" type="ORF">Q4F19_04060</name>
</gene>
<feature type="domain" description="GST N-terminal" evidence="2">
    <location>
        <begin position="2"/>
        <end position="81"/>
    </location>
</feature>
<dbReference type="PROSITE" id="PS50404">
    <property type="entry name" value="GST_NTER"/>
    <property type="match status" value="1"/>
</dbReference>
<proteinExistence type="predicted"/>
<dbReference type="Gene3D" id="1.20.1050.10">
    <property type="match status" value="1"/>
</dbReference>
<protein>
    <submittedName>
        <fullName evidence="3">Glutathione S-transferase</fullName>
    </submittedName>
</protein>
<dbReference type="SFLD" id="SFLDS00019">
    <property type="entry name" value="Glutathione_Transferase_(cytos"/>
    <property type="match status" value="1"/>
</dbReference>
<sequence length="218" mass="24213">MADPILYSFRRCPYAMRARMALLVSGTPFELREVKLSAKPPEMIAASPKGTVPVLLFSDGQVIDESLDIMRWALSVHDPEDWLAGDDARLIEANDGAFKHHLDRYKYPHRHGSDAAEHRAAGLAILATLEQRLGVQPYLCGPTRSLTDAALMPFVRQFAATDPAWFDAQALPAVQRWLAEQLASPLFARVMTRQDPWLAPDEPTDPDRTTGSPLASPR</sequence>
<reference evidence="3" key="1">
    <citation type="submission" date="2023-07" db="EMBL/GenBank/DDBJ databases">
        <authorList>
            <person name="Kim M."/>
        </authorList>
    </citation>
    <scope>NUCLEOTIDE SEQUENCE</scope>
    <source>
        <strain evidence="3">BIUV-7</strain>
    </source>
</reference>
<evidence type="ECO:0000313" key="3">
    <source>
        <dbReference type="EMBL" id="MDO6413550.1"/>
    </source>
</evidence>